<dbReference type="EMBL" id="DSRU01000335">
    <property type="protein sequence ID" value="HFN00645.1"/>
    <property type="molecule type" value="Genomic_DNA"/>
</dbReference>
<organism evidence="1">
    <name type="scientific">Oscillatoriales cyanobacterium SpSt-418</name>
    <dbReference type="NCBI Taxonomy" id="2282169"/>
    <lineage>
        <taxon>Bacteria</taxon>
        <taxon>Bacillati</taxon>
        <taxon>Cyanobacteriota</taxon>
        <taxon>Cyanophyceae</taxon>
        <taxon>Oscillatoriophycideae</taxon>
        <taxon>Oscillatoriales</taxon>
    </lineage>
</organism>
<dbReference type="AlphaFoldDB" id="A0A7C3KGS0"/>
<accession>A0A7C3KGS0</accession>
<sequence length="63" mass="7195">MESPTLTSCSSLKDVVDHILVSRKITRQDQRLLLTLTTNNAEEMGLIRVVFDRLRQGLLRVVD</sequence>
<comment type="caution">
    <text evidence="1">The sequence shown here is derived from an EMBL/GenBank/DDBJ whole genome shotgun (WGS) entry which is preliminary data.</text>
</comment>
<protein>
    <submittedName>
        <fullName evidence="1">Uncharacterized protein</fullName>
    </submittedName>
</protein>
<name>A0A7C3KGS0_9CYAN</name>
<reference evidence="1" key="1">
    <citation type="journal article" date="2020" name="mSystems">
        <title>Genome- and Community-Level Interaction Insights into Carbon Utilization and Element Cycling Functions of Hydrothermarchaeota in Hydrothermal Sediment.</title>
        <authorList>
            <person name="Zhou Z."/>
            <person name="Liu Y."/>
            <person name="Xu W."/>
            <person name="Pan J."/>
            <person name="Luo Z.H."/>
            <person name="Li M."/>
        </authorList>
    </citation>
    <scope>NUCLEOTIDE SEQUENCE [LARGE SCALE GENOMIC DNA]</scope>
    <source>
        <strain evidence="1">SpSt-418</strain>
    </source>
</reference>
<evidence type="ECO:0000313" key="1">
    <source>
        <dbReference type="EMBL" id="HFN00645.1"/>
    </source>
</evidence>
<gene>
    <name evidence="1" type="ORF">ENR64_23415</name>
</gene>
<proteinExistence type="predicted"/>